<dbReference type="SUPFAM" id="SSF48452">
    <property type="entry name" value="TPR-like"/>
    <property type="match status" value="1"/>
</dbReference>
<keyword evidence="4" id="KW-0802">TPR repeat</keyword>
<evidence type="ECO:0000259" key="5">
    <source>
        <dbReference type="Pfam" id="PF05118"/>
    </source>
</evidence>
<dbReference type="InterPro" id="IPR027443">
    <property type="entry name" value="IPNS-like_sf"/>
</dbReference>
<dbReference type="PROSITE" id="PS50005">
    <property type="entry name" value="TPR"/>
    <property type="match status" value="1"/>
</dbReference>
<evidence type="ECO:0000313" key="6">
    <source>
        <dbReference type="EMBL" id="AWM76750.1"/>
    </source>
</evidence>
<evidence type="ECO:0000256" key="4">
    <source>
        <dbReference type="PROSITE-ProRule" id="PRU00339"/>
    </source>
</evidence>
<dbReference type="RefSeq" id="WP_110449319.1">
    <property type="nucleotide sequence ID" value="NZ_CP029479.1"/>
</dbReference>
<dbReference type="PANTHER" id="PTHR46332:SF5">
    <property type="entry name" value="ASPARTATE BETA-HYDROXYLASE DOMAIN CONTAINING 2"/>
    <property type="match status" value="1"/>
</dbReference>
<organism evidence="6 7">
    <name type="scientific">Phenylobacterium parvum</name>
    <dbReference type="NCBI Taxonomy" id="2201350"/>
    <lineage>
        <taxon>Bacteria</taxon>
        <taxon>Pseudomonadati</taxon>
        <taxon>Pseudomonadota</taxon>
        <taxon>Alphaproteobacteria</taxon>
        <taxon>Caulobacterales</taxon>
        <taxon>Caulobacteraceae</taxon>
        <taxon>Phenylobacterium</taxon>
    </lineage>
</organism>
<name>A0A2Z3HTU6_9CAUL</name>
<feature type="repeat" description="TPR" evidence="4">
    <location>
        <begin position="37"/>
        <end position="70"/>
    </location>
</feature>
<dbReference type="PANTHER" id="PTHR46332">
    <property type="entry name" value="ASPARTATE BETA-HYDROXYLASE DOMAIN-CONTAINING PROTEIN 2"/>
    <property type="match status" value="1"/>
</dbReference>
<dbReference type="SMART" id="SM00028">
    <property type="entry name" value="TPR"/>
    <property type="match status" value="4"/>
</dbReference>
<protein>
    <submittedName>
        <fullName evidence="6">Aspartyl beta-hydroxylase</fullName>
    </submittedName>
</protein>
<dbReference type="InterPro" id="IPR011990">
    <property type="entry name" value="TPR-like_helical_dom_sf"/>
</dbReference>
<comment type="similarity">
    <text evidence="1">Belongs to the aspartyl/asparaginyl beta-hydroxylase family.</text>
</comment>
<dbReference type="EMBL" id="CP029479">
    <property type="protein sequence ID" value="AWM76750.1"/>
    <property type="molecule type" value="Genomic_DNA"/>
</dbReference>
<proteinExistence type="inferred from homology"/>
<dbReference type="InterPro" id="IPR007803">
    <property type="entry name" value="Asp/Arg/Pro-Hydrxlase"/>
</dbReference>
<feature type="domain" description="Aspartyl/asparaginy/proline hydroxylase" evidence="5">
    <location>
        <begin position="230"/>
        <end position="395"/>
    </location>
</feature>
<evidence type="ECO:0000256" key="1">
    <source>
        <dbReference type="ARBA" id="ARBA00007730"/>
    </source>
</evidence>
<dbReference type="InterPro" id="IPR019734">
    <property type="entry name" value="TPR_rpt"/>
</dbReference>
<dbReference type="KEGG" id="phb:HYN04_02615"/>
<keyword evidence="7" id="KW-1185">Reference proteome</keyword>
<evidence type="ECO:0000256" key="3">
    <source>
        <dbReference type="ARBA" id="ARBA00023002"/>
    </source>
</evidence>
<dbReference type="OrthoDB" id="21665at2"/>
<dbReference type="Pfam" id="PF05118">
    <property type="entry name" value="Asp_Arg_Hydrox"/>
    <property type="match status" value="1"/>
</dbReference>
<gene>
    <name evidence="6" type="ORF">HYN04_02615</name>
</gene>
<dbReference type="AlphaFoldDB" id="A0A2Z3HTU6"/>
<evidence type="ECO:0000313" key="7">
    <source>
        <dbReference type="Proteomes" id="UP000247763"/>
    </source>
</evidence>
<keyword evidence="3" id="KW-0560">Oxidoreductase</keyword>
<dbReference type="InterPro" id="IPR051821">
    <property type="entry name" value="Asp/Asn_beta-hydroxylase"/>
</dbReference>
<dbReference type="GO" id="GO:0051213">
    <property type="term" value="F:dioxygenase activity"/>
    <property type="evidence" value="ECO:0007669"/>
    <property type="project" value="UniProtKB-KW"/>
</dbReference>
<evidence type="ECO:0000256" key="2">
    <source>
        <dbReference type="ARBA" id="ARBA00022964"/>
    </source>
</evidence>
<dbReference type="SUPFAM" id="SSF51197">
    <property type="entry name" value="Clavaminate synthase-like"/>
    <property type="match status" value="1"/>
</dbReference>
<sequence length="418" mass="46264">MAVMAWADAARAAARIGRWTEAETLWRQVLEADARHPEALYSLGVHALQAGRTDESVDLLSRACEAAPQEATVWVFLSTALRTAGRPDEAWEAIQSALVADPYSLPALLSRGGLLEDTQGPAAALTSYRNALKVAPPSQHWPPHLRGQLEHASQVVEAETRAYQDYLVQSLSGLIAQGAPADRPKWREALSILSGASRPYLSDANQLYMPRLPAIPFFERRHFPWIEALESHTDTIRKELEAALAKSSGAFNPYITYAPGQPVNQWAELNHSDRWSTLDLWKSGTAAPENQRICPATTQALAEVDLARIEGLCPNVMFSALAPRTRIPPHHGETNARLIAHLPLVVPPDCEFRVGFDRIQWRPGEVIVFDDTLEHEAYNGSDLLRTVLIFDVWNPLLSEDDRAIILAMAAAARTYRAD</sequence>
<dbReference type="Gene3D" id="1.25.40.10">
    <property type="entry name" value="Tetratricopeptide repeat domain"/>
    <property type="match status" value="1"/>
</dbReference>
<accession>A0A2Z3HTU6</accession>
<keyword evidence="2" id="KW-0223">Dioxygenase</keyword>
<dbReference type="Proteomes" id="UP000247763">
    <property type="component" value="Chromosome"/>
</dbReference>
<dbReference type="Pfam" id="PF13432">
    <property type="entry name" value="TPR_16"/>
    <property type="match status" value="1"/>
</dbReference>
<reference evidence="7" key="1">
    <citation type="submission" date="2018-05" db="EMBL/GenBank/DDBJ databases">
        <title>Genome sequencing of Phenylobacterium sp. HYN0004.</title>
        <authorList>
            <person name="Yi H."/>
            <person name="Baek C."/>
        </authorList>
    </citation>
    <scope>NUCLEOTIDE SEQUENCE [LARGE SCALE GENOMIC DNA]</scope>
    <source>
        <strain evidence="7">HYN0004</strain>
    </source>
</reference>
<dbReference type="Gene3D" id="2.60.120.330">
    <property type="entry name" value="B-lactam Antibiotic, Isopenicillin N Synthase, Chain"/>
    <property type="match status" value="1"/>
</dbReference>
<dbReference type="GO" id="GO:0016020">
    <property type="term" value="C:membrane"/>
    <property type="evidence" value="ECO:0007669"/>
    <property type="project" value="TreeGrafter"/>
</dbReference>